<dbReference type="InterPro" id="IPR001646">
    <property type="entry name" value="5peptide_repeat"/>
</dbReference>
<dbReference type="AlphaFoldDB" id="A0A839SSB5"/>
<feature type="chain" id="PRO_5032410925" evidence="2">
    <location>
        <begin position="30"/>
        <end position="174"/>
    </location>
</feature>
<name>A0A839SSB5_9PROT</name>
<comment type="caution">
    <text evidence="3">The sequence shown here is derived from an EMBL/GenBank/DDBJ whole genome shotgun (WGS) entry which is preliminary data.</text>
</comment>
<dbReference type="Pfam" id="PF00805">
    <property type="entry name" value="Pentapeptide"/>
    <property type="match status" value="2"/>
</dbReference>
<accession>A0A839SSB5</accession>
<sequence length="174" mass="18603">MRNRWLLNLCLSLGFAALALGLDARDASAACTDPPQPLVNWQRCSLDGLDLSGLDVTGGRVREASFVRANLSNSVFAEVEGYRAKFVNSVMIGTMLDGAKLSDADLTKADLTDASLVGTDLRNAMLFRANLRGANLTDARLEGANLTFADLSGATWTDGKTVCAEGSKGRCNWR</sequence>
<dbReference type="EMBL" id="JACHXA010000002">
    <property type="protein sequence ID" value="MBB3064869.1"/>
    <property type="molecule type" value="Genomic_DNA"/>
</dbReference>
<evidence type="ECO:0000256" key="1">
    <source>
        <dbReference type="ARBA" id="ARBA00022737"/>
    </source>
</evidence>
<evidence type="ECO:0000313" key="4">
    <source>
        <dbReference type="Proteomes" id="UP000581135"/>
    </source>
</evidence>
<keyword evidence="4" id="KW-1185">Reference proteome</keyword>
<evidence type="ECO:0000313" key="3">
    <source>
        <dbReference type="EMBL" id="MBB3064869.1"/>
    </source>
</evidence>
<dbReference type="SUPFAM" id="SSF141571">
    <property type="entry name" value="Pentapeptide repeat-like"/>
    <property type="match status" value="1"/>
</dbReference>
<dbReference type="Gene3D" id="2.160.20.80">
    <property type="entry name" value="E3 ubiquitin-protein ligase SopA"/>
    <property type="match status" value="1"/>
</dbReference>
<keyword evidence="2" id="KW-0732">Signal</keyword>
<evidence type="ECO:0000256" key="2">
    <source>
        <dbReference type="SAM" id="SignalP"/>
    </source>
</evidence>
<feature type="signal peptide" evidence="2">
    <location>
        <begin position="1"/>
        <end position="29"/>
    </location>
</feature>
<dbReference type="PANTHER" id="PTHR47485:SF1">
    <property type="entry name" value="THYLAKOID LUMENAL 17.4 KDA PROTEIN, CHLOROPLASTIC"/>
    <property type="match status" value="1"/>
</dbReference>
<organism evidence="3 4">
    <name type="scientific">Limibacillus halophilus</name>
    <dbReference type="NCBI Taxonomy" id="1579333"/>
    <lineage>
        <taxon>Bacteria</taxon>
        <taxon>Pseudomonadati</taxon>
        <taxon>Pseudomonadota</taxon>
        <taxon>Alphaproteobacteria</taxon>
        <taxon>Rhodospirillales</taxon>
        <taxon>Rhodovibrionaceae</taxon>
        <taxon>Limibacillus</taxon>
    </lineage>
</organism>
<keyword evidence="1" id="KW-0677">Repeat</keyword>
<reference evidence="3 4" key="1">
    <citation type="submission" date="2020-08" db="EMBL/GenBank/DDBJ databases">
        <title>Genomic Encyclopedia of Type Strains, Phase III (KMG-III): the genomes of soil and plant-associated and newly described type strains.</title>
        <authorList>
            <person name="Whitman W."/>
        </authorList>
    </citation>
    <scope>NUCLEOTIDE SEQUENCE [LARGE SCALE GENOMIC DNA]</scope>
    <source>
        <strain evidence="3 4">CECT 8803</strain>
    </source>
</reference>
<protein>
    <submittedName>
        <fullName evidence="3">Uncharacterized protein YjbI with pentapeptide repeats</fullName>
    </submittedName>
</protein>
<gene>
    <name evidence="3" type="ORF">FHR98_001141</name>
</gene>
<dbReference type="RefSeq" id="WP_183415660.1">
    <property type="nucleotide sequence ID" value="NZ_JACHXA010000002.1"/>
</dbReference>
<proteinExistence type="predicted"/>
<dbReference type="PANTHER" id="PTHR47485">
    <property type="entry name" value="THYLAKOID LUMENAL 17.4 KDA PROTEIN, CHLOROPLASTIC"/>
    <property type="match status" value="1"/>
</dbReference>
<dbReference type="Proteomes" id="UP000581135">
    <property type="component" value="Unassembled WGS sequence"/>
</dbReference>